<gene>
    <name evidence="1" type="ORF">G3570_12000</name>
</gene>
<dbReference type="Proteomes" id="UP000473278">
    <property type="component" value="Unassembled WGS sequence"/>
</dbReference>
<reference evidence="1 2" key="1">
    <citation type="submission" date="2020-02" db="EMBL/GenBank/DDBJ databases">
        <title>Balneolaceae bacterium YR4-1, complete genome.</title>
        <authorList>
            <person name="Li Y."/>
            <person name="Wu S."/>
        </authorList>
    </citation>
    <scope>NUCLEOTIDE SEQUENCE [LARGE SCALE GENOMIC DNA]</scope>
    <source>
        <strain evidence="1 2">YR4-1</strain>
    </source>
</reference>
<protein>
    <submittedName>
        <fullName evidence="1">Uncharacterized protein</fullName>
    </submittedName>
</protein>
<dbReference type="AlphaFoldDB" id="A0A6M1SPR4"/>
<evidence type="ECO:0000313" key="1">
    <source>
        <dbReference type="EMBL" id="NGP77361.1"/>
    </source>
</evidence>
<evidence type="ECO:0000313" key="2">
    <source>
        <dbReference type="Proteomes" id="UP000473278"/>
    </source>
</evidence>
<comment type="caution">
    <text evidence="1">The sequence shown here is derived from an EMBL/GenBank/DDBJ whole genome shotgun (WGS) entry which is preliminary data.</text>
</comment>
<organism evidence="1 2">
    <name type="scientific">Halalkalibaculum roseum</name>
    <dbReference type="NCBI Taxonomy" id="2709311"/>
    <lineage>
        <taxon>Bacteria</taxon>
        <taxon>Pseudomonadati</taxon>
        <taxon>Balneolota</taxon>
        <taxon>Balneolia</taxon>
        <taxon>Balneolales</taxon>
        <taxon>Balneolaceae</taxon>
        <taxon>Halalkalibaculum</taxon>
    </lineage>
</organism>
<keyword evidence="2" id="KW-1185">Reference proteome</keyword>
<dbReference type="RefSeq" id="WP_165142703.1">
    <property type="nucleotide sequence ID" value="NZ_JAALLT010000004.1"/>
</dbReference>
<accession>A0A6M1SPR4</accession>
<sequence length="81" mass="9173">MRHDQGLQKANSVRDLKLRMASDPLYQERHFHREDVANQHFLATIQTSWPYTSGYRAGGIVKLLVKNNGGQLPSPAAERCP</sequence>
<proteinExistence type="predicted"/>
<name>A0A6M1SPR4_9BACT</name>
<dbReference type="EMBL" id="JAALLT010000004">
    <property type="protein sequence ID" value="NGP77361.1"/>
    <property type="molecule type" value="Genomic_DNA"/>
</dbReference>